<evidence type="ECO:0000256" key="1">
    <source>
        <dbReference type="ARBA" id="ARBA00004496"/>
    </source>
</evidence>
<dbReference type="eggNOG" id="KOG0052">
    <property type="taxonomic scope" value="Eukaryota"/>
</dbReference>
<dbReference type="Pfam" id="PF22594">
    <property type="entry name" value="GTP-eEF1A_C"/>
    <property type="match status" value="1"/>
</dbReference>
<dbReference type="FunFam" id="2.40.30.10:FF:000005">
    <property type="entry name" value="Elongation factor 1-alpha"/>
    <property type="match status" value="1"/>
</dbReference>
<dbReference type="Gene3D" id="2.40.30.10">
    <property type="entry name" value="Translation factors"/>
    <property type="match status" value="2"/>
</dbReference>
<protein>
    <recommendedName>
        <fullName evidence="8">GTP-eEF1A C-terminal domain-containing protein</fullName>
    </recommendedName>
</protein>
<evidence type="ECO:0000313" key="9">
    <source>
        <dbReference type="Ensembl" id="ENSMPUP00000000963.1"/>
    </source>
</evidence>
<dbReference type="SUPFAM" id="SSF50465">
    <property type="entry name" value="EF-Tu/eEF-1alpha/eIF2-gamma C-terminal domain"/>
    <property type="match status" value="1"/>
</dbReference>
<dbReference type="Ensembl" id="ENSMPUT00000000982.1">
    <property type="protein sequence ID" value="ENSMPUP00000000963.1"/>
    <property type="gene ID" value="ENSMPUG00000000969.1"/>
</dbReference>
<reference evidence="9" key="1">
    <citation type="submission" date="2024-06" db="UniProtKB">
        <authorList>
            <consortium name="Ensembl"/>
        </authorList>
    </citation>
    <scope>IDENTIFICATION</scope>
</reference>
<dbReference type="GO" id="GO:0005525">
    <property type="term" value="F:GTP binding"/>
    <property type="evidence" value="ECO:0007669"/>
    <property type="project" value="UniProtKB-KW"/>
</dbReference>
<dbReference type="HOGENOM" id="CLU_007265_3_0_1"/>
<dbReference type="EMBL" id="AEYP01013333">
    <property type="status" value="NOT_ANNOTATED_CDS"/>
    <property type="molecule type" value="Genomic_DNA"/>
</dbReference>
<sequence length="212" mass="23511">MYLQEWAKPTDKPLCLPLQDIYKIGGGTVPVEQMQTGVLKPGMMVTFAPVNVTSEVKSIEMHLEVLSEALPRNNVGFNVKDVLCGNMAEDNKNDLPMEAAGFMARVIILNHPGQISAVYVPLLDCHIPHIAHKFEKKKKKLEDGPKFLKSDDAAIVDMVPRNLKCFENFSDYPPLVHFPVCNMRQMIAVGVIKAVDKKAARANKVTKSAQKA</sequence>
<keyword evidence="6" id="KW-0648">Protein biosynthesis</keyword>
<keyword evidence="7" id="KW-0342">GTP-binding</keyword>
<dbReference type="GO" id="GO:0003746">
    <property type="term" value="F:translation elongation factor activity"/>
    <property type="evidence" value="ECO:0007669"/>
    <property type="project" value="UniProtKB-KW"/>
</dbReference>
<comment type="subcellular location">
    <subcellularLocation>
        <location evidence="1">Cytoplasm</location>
    </subcellularLocation>
</comment>
<keyword evidence="3" id="KW-0963">Cytoplasm</keyword>
<dbReference type="OMA" id="KEAAEXM"/>
<dbReference type="AlphaFoldDB" id="M3XPG3"/>
<keyword evidence="4" id="KW-0547">Nucleotide-binding</keyword>
<evidence type="ECO:0000256" key="6">
    <source>
        <dbReference type="ARBA" id="ARBA00022917"/>
    </source>
</evidence>
<dbReference type="InterPro" id="IPR009000">
    <property type="entry name" value="Transl_B-barrel_sf"/>
</dbReference>
<organism evidence="9">
    <name type="scientific">Mustela putorius furo</name>
    <name type="common">European domestic ferret</name>
    <name type="synonym">Mustela furo</name>
    <dbReference type="NCBI Taxonomy" id="9669"/>
    <lineage>
        <taxon>Eukaryota</taxon>
        <taxon>Metazoa</taxon>
        <taxon>Chordata</taxon>
        <taxon>Craniata</taxon>
        <taxon>Vertebrata</taxon>
        <taxon>Euteleostomi</taxon>
        <taxon>Mammalia</taxon>
        <taxon>Eutheria</taxon>
        <taxon>Laurasiatheria</taxon>
        <taxon>Carnivora</taxon>
        <taxon>Caniformia</taxon>
        <taxon>Musteloidea</taxon>
        <taxon>Mustelidae</taxon>
        <taxon>Mustelinae</taxon>
        <taxon>Mustela</taxon>
    </lineage>
</organism>
<dbReference type="STRING" id="9669.ENSMPUP00000000963"/>
<evidence type="ECO:0000259" key="8">
    <source>
        <dbReference type="Pfam" id="PF22594"/>
    </source>
</evidence>
<evidence type="ECO:0000256" key="2">
    <source>
        <dbReference type="ARBA" id="ARBA00007249"/>
    </source>
</evidence>
<evidence type="ECO:0000256" key="5">
    <source>
        <dbReference type="ARBA" id="ARBA00022768"/>
    </source>
</evidence>
<evidence type="ECO:0000256" key="4">
    <source>
        <dbReference type="ARBA" id="ARBA00022741"/>
    </source>
</evidence>
<name>M3XPG3_MUSPF</name>
<dbReference type="PANTHER" id="PTHR44830">
    <property type="entry name" value="ELONGATION FACTOR 1 ALPHA"/>
    <property type="match status" value="1"/>
</dbReference>
<proteinExistence type="inferred from homology"/>
<dbReference type="PANTHER" id="PTHR44830:SF1">
    <property type="entry name" value="TR-TYPE G DOMAIN-CONTAINING PROTEIN"/>
    <property type="match status" value="1"/>
</dbReference>
<evidence type="ECO:0000256" key="3">
    <source>
        <dbReference type="ARBA" id="ARBA00022490"/>
    </source>
</evidence>
<dbReference type="GeneTree" id="ENSGT00940000154037"/>
<dbReference type="GO" id="GO:0005737">
    <property type="term" value="C:cytoplasm"/>
    <property type="evidence" value="ECO:0007669"/>
    <property type="project" value="UniProtKB-SubCell"/>
</dbReference>
<evidence type="ECO:0000256" key="7">
    <source>
        <dbReference type="ARBA" id="ARBA00023134"/>
    </source>
</evidence>
<keyword evidence="5" id="KW-0251">Elongation factor</keyword>
<dbReference type="FunFam" id="2.40.30.10:FF:000003">
    <property type="entry name" value="Elongation factor 1-alpha"/>
    <property type="match status" value="1"/>
</dbReference>
<dbReference type="InParanoid" id="M3XPG3"/>
<dbReference type="InterPro" id="IPR054696">
    <property type="entry name" value="GTP-eEF1A_C"/>
</dbReference>
<dbReference type="SUPFAM" id="SSF50447">
    <property type="entry name" value="Translation proteins"/>
    <property type="match status" value="1"/>
</dbReference>
<dbReference type="CDD" id="cd03693">
    <property type="entry name" value="EF1_alpha_II"/>
    <property type="match status" value="1"/>
</dbReference>
<comment type="similarity">
    <text evidence="2">Belongs to the TRAFAC class translation factor GTPase superfamily. Classic translation factor GTPase family. EF-Tu/EF-1A subfamily.</text>
</comment>
<feature type="domain" description="GTP-eEF1A C-terminal" evidence="8">
    <location>
        <begin position="102"/>
        <end position="193"/>
    </location>
</feature>
<dbReference type="InterPro" id="IPR009001">
    <property type="entry name" value="Transl_elong_EF1A/Init_IF2_C"/>
</dbReference>
<accession>M3XPG3</accession>